<dbReference type="Proteomes" id="UP001300692">
    <property type="component" value="Unassembled WGS sequence"/>
</dbReference>
<evidence type="ECO:0008006" key="3">
    <source>
        <dbReference type="Google" id="ProtNLM"/>
    </source>
</evidence>
<dbReference type="RefSeq" id="WP_264136074.1">
    <property type="nucleotide sequence ID" value="NZ_JAOYOD010000001.1"/>
</dbReference>
<proteinExistence type="predicted"/>
<comment type="caution">
    <text evidence="1">The sequence shown here is derived from an EMBL/GenBank/DDBJ whole genome shotgun (WGS) entry which is preliminary data.</text>
</comment>
<dbReference type="EMBL" id="JAOYOD010000001">
    <property type="protein sequence ID" value="MCV9385282.1"/>
    <property type="molecule type" value="Genomic_DNA"/>
</dbReference>
<protein>
    <recommendedName>
        <fullName evidence="3">GIY-YIG domain-containing protein</fullName>
    </recommendedName>
</protein>
<sequence>MKIERLEMPGFFYVLKLDNGVSKFGISRRWSLRYRYYNKEHKGQRFQVEHHDHWDHFWQAELIEKMMIKLLEPWAVPGKREYIIEAFPIEAIISCYQKVKQFMIEEEDFLYAQDFYKEGKARMDHYKNLYRMREKKFKELMMQS</sequence>
<evidence type="ECO:0000313" key="1">
    <source>
        <dbReference type="EMBL" id="MCV9385282.1"/>
    </source>
</evidence>
<organism evidence="1 2">
    <name type="scientific">Reichenbachiella ulvae</name>
    <dbReference type="NCBI Taxonomy" id="2980104"/>
    <lineage>
        <taxon>Bacteria</taxon>
        <taxon>Pseudomonadati</taxon>
        <taxon>Bacteroidota</taxon>
        <taxon>Cytophagia</taxon>
        <taxon>Cytophagales</taxon>
        <taxon>Reichenbachiellaceae</taxon>
        <taxon>Reichenbachiella</taxon>
    </lineage>
</organism>
<name>A0ABT3CNW3_9BACT</name>
<reference evidence="1 2" key="1">
    <citation type="submission" date="2022-10" db="EMBL/GenBank/DDBJ databases">
        <title>Comparative genomics and taxonomic characterization of three novel marine species of genus Reichenbachiella exhibiting antioxidant and polysaccharide degradation activities.</title>
        <authorList>
            <person name="Muhammad N."/>
            <person name="Lee Y.-J."/>
            <person name="Ko J."/>
            <person name="Kim S.-G."/>
        </authorList>
    </citation>
    <scope>NUCLEOTIDE SEQUENCE [LARGE SCALE GENOMIC DNA]</scope>
    <source>
        <strain evidence="1 2">ABR2-5</strain>
    </source>
</reference>
<evidence type="ECO:0000313" key="2">
    <source>
        <dbReference type="Proteomes" id="UP001300692"/>
    </source>
</evidence>
<keyword evidence="2" id="KW-1185">Reference proteome</keyword>
<accession>A0ABT3CNW3</accession>
<gene>
    <name evidence="1" type="ORF">N7U62_01335</name>
</gene>